<organism evidence="3 4">
    <name type="scientific">Pseudonocardia endophytica</name>
    <dbReference type="NCBI Taxonomy" id="401976"/>
    <lineage>
        <taxon>Bacteria</taxon>
        <taxon>Bacillati</taxon>
        <taxon>Actinomycetota</taxon>
        <taxon>Actinomycetes</taxon>
        <taxon>Pseudonocardiales</taxon>
        <taxon>Pseudonocardiaceae</taxon>
        <taxon>Pseudonocardia</taxon>
    </lineage>
</organism>
<evidence type="ECO:0000313" key="3">
    <source>
        <dbReference type="EMBL" id="TCK22103.1"/>
    </source>
</evidence>
<dbReference type="InterPro" id="IPR000873">
    <property type="entry name" value="AMP-dep_synth/lig_dom"/>
</dbReference>
<dbReference type="PANTHER" id="PTHR43767:SF1">
    <property type="entry name" value="NONRIBOSOMAL PEPTIDE SYNTHASE PES1 (EUROFUNG)-RELATED"/>
    <property type="match status" value="1"/>
</dbReference>
<accession>A0A4R1HM46</accession>
<protein>
    <submittedName>
        <fullName evidence="3">Fatty-acyl-CoA synthase</fullName>
    </submittedName>
</protein>
<dbReference type="PROSITE" id="PS00455">
    <property type="entry name" value="AMP_BINDING"/>
    <property type="match status" value="1"/>
</dbReference>
<dbReference type="Pfam" id="PF13193">
    <property type="entry name" value="AMP-binding_C"/>
    <property type="match status" value="1"/>
</dbReference>
<keyword evidence="4" id="KW-1185">Reference proteome</keyword>
<feature type="domain" description="AMP-dependent synthetase/ligase" evidence="1">
    <location>
        <begin position="12"/>
        <end position="374"/>
    </location>
</feature>
<comment type="caution">
    <text evidence="3">The sequence shown here is derived from an EMBL/GenBank/DDBJ whole genome shotgun (WGS) entry which is preliminary data.</text>
</comment>
<evidence type="ECO:0000259" key="2">
    <source>
        <dbReference type="Pfam" id="PF13193"/>
    </source>
</evidence>
<proteinExistence type="predicted"/>
<dbReference type="InterPro" id="IPR025110">
    <property type="entry name" value="AMP-bd_C"/>
</dbReference>
<dbReference type="InterPro" id="IPR050237">
    <property type="entry name" value="ATP-dep_AMP-bd_enzyme"/>
</dbReference>
<evidence type="ECO:0000259" key="1">
    <source>
        <dbReference type="Pfam" id="PF00501"/>
    </source>
</evidence>
<sequence>MIDGLTMAAAVRRAAATHPQRTAIIYEGRRWTYAAYDRRVNQAANLMRDLRVGFGEHVAILGRNSIEYLEICHGAGRIGAVFGTINWRLAPKEISFIVTDGDAKVLFVEAGFQDLVGSVRDELTGITIVVYDGEVTLPDALAYDELRAAAADTDPGVEVNSDDEALIMYTSGTTGLPKGAVLTHGNICWDTISYLTYAAPQHGDCTLLSMPTNHVSGLHMIVNAYFVRALPIVVMRQWEPGEACRLIAEHRVTQACILVAPMQQLLGYPGLADADLSSLRSVLTAAAKYDREFPATIMNKLSLQHLWFAYGLTEAAPMVSVTEYVGEMADRENTLGRPAWYLDVRILDENDNALPAGQIGEIAIKGPNVFRGYYKRDDVNADVLRGGWLHTGDLAYRDEDGYLFFVDRKKDMIKSGGENVYSLEIEMALLAANPELAEVAVLGVPDPKWGEAVTAFVTFHDGHTVDVADILTRTRRHLAGYKLPKSIHAREELPKNVSGKVLKRLLRDGLAGDQPQRDGAVAGAAQTGT</sequence>
<dbReference type="PANTHER" id="PTHR43767">
    <property type="entry name" value="LONG-CHAIN-FATTY-ACID--COA LIGASE"/>
    <property type="match status" value="1"/>
</dbReference>
<dbReference type="SUPFAM" id="SSF56801">
    <property type="entry name" value="Acetyl-CoA synthetase-like"/>
    <property type="match status" value="1"/>
</dbReference>
<gene>
    <name evidence="3" type="ORF">EV378_6101</name>
</gene>
<reference evidence="3 4" key="1">
    <citation type="submission" date="2019-03" db="EMBL/GenBank/DDBJ databases">
        <title>Sequencing the genomes of 1000 actinobacteria strains.</title>
        <authorList>
            <person name="Klenk H.-P."/>
        </authorList>
    </citation>
    <scope>NUCLEOTIDE SEQUENCE [LARGE SCALE GENOMIC DNA]</scope>
    <source>
        <strain evidence="3 4">DSM 44969</strain>
    </source>
</reference>
<dbReference type="InterPro" id="IPR042099">
    <property type="entry name" value="ANL_N_sf"/>
</dbReference>
<dbReference type="Gene3D" id="3.40.50.12780">
    <property type="entry name" value="N-terminal domain of ligase-like"/>
    <property type="match status" value="1"/>
</dbReference>
<evidence type="ECO:0000313" key="4">
    <source>
        <dbReference type="Proteomes" id="UP000295560"/>
    </source>
</evidence>
<dbReference type="InterPro" id="IPR045851">
    <property type="entry name" value="AMP-bd_C_sf"/>
</dbReference>
<dbReference type="RefSeq" id="WP_165922556.1">
    <property type="nucleotide sequence ID" value="NZ_SMFZ01000002.1"/>
</dbReference>
<dbReference type="Gene3D" id="3.30.300.30">
    <property type="match status" value="1"/>
</dbReference>
<dbReference type="Pfam" id="PF00501">
    <property type="entry name" value="AMP-binding"/>
    <property type="match status" value="1"/>
</dbReference>
<feature type="domain" description="AMP-binding enzyme C-terminal" evidence="2">
    <location>
        <begin position="425"/>
        <end position="500"/>
    </location>
</feature>
<dbReference type="AlphaFoldDB" id="A0A4R1HM46"/>
<dbReference type="EMBL" id="SMFZ01000002">
    <property type="protein sequence ID" value="TCK22103.1"/>
    <property type="molecule type" value="Genomic_DNA"/>
</dbReference>
<dbReference type="GO" id="GO:0016878">
    <property type="term" value="F:acid-thiol ligase activity"/>
    <property type="evidence" value="ECO:0007669"/>
    <property type="project" value="UniProtKB-ARBA"/>
</dbReference>
<dbReference type="Proteomes" id="UP000295560">
    <property type="component" value="Unassembled WGS sequence"/>
</dbReference>
<name>A0A4R1HM46_PSEEN</name>
<dbReference type="InterPro" id="IPR020845">
    <property type="entry name" value="AMP-binding_CS"/>
</dbReference>